<proteinExistence type="predicted"/>
<accession>A0ABW4Z9U7</accession>
<dbReference type="Proteomes" id="UP001597389">
    <property type="component" value="Unassembled WGS sequence"/>
</dbReference>
<gene>
    <name evidence="1" type="ORF">ACFSW8_07410</name>
</gene>
<dbReference type="EMBL" id="JBHUJB010000031">
    <property type="protein sequence ID" value="MFD2158718.1"/>
    <property type="molecule type" value="Genomic_DNA"/>
</dbReference>
<keyword evidence="2" id="KW-1185">Reference proteome</keyword>
<sequence>MRFSPTLGTARELELEWAEDGGMFDYLKLDKVRASYTPSGFLGASWEALEITSEKSIFSLALSGRDHFFPEGNGGGFDGFTADGFRSRDVTVYVDGNVLLEESVAQFHWENDGLRLSMSGGDVALLGWGGYVLDNAFVQPDRDGKESIHARLINIKNRGSLQLSGALLSGEGKLGRWDIAVEKVDVGDIFPSEFLEVIGMVVDEGTGWMQVTDGSVGMELECQIKSMELGRLPSFARLAESLRRNLYRRPAFRNGGKCRIVQDSKGWSISNIDVSDDGVLALKGEVMCMDGRVSGVIEIGLPLNLRKSLQGNFVDGAFSREKDGYLWQVVNISTNDEGEVVDDLYKLYSRGEEKAVIEQSVDTDTKRAPKTQRELEEAFEEMIAE</sequence>
<reference evidence="2" key="1">
    <citation type="journal article" date="2019" name="Int. J. Syst. Evol. Microbiol.">
        <title>The Global Catalogue of Microorganisms (GCM) 10K type strain sequencing project: providing services to taxonomists for standard genome sequencing and annotation.</title>
        <authorList>
            <consortium name="The Broad Institute Genomics Platform"/>
            <consortium name="The Broad Institute Genome Sequencing Center for Infectious Disease"/>
            <person name="Wu L."/>
            <person name="Ma J."/>
        </authorList>
    </citation>
    <scope>NUCLEOTIDE SEQUENCE [LARGE SCALE GENOMIC DNA]</scope>
    <source>
        <strain evidence="2">CCUG 57942</strain>
    </source>
</reference>
<dbReference type="RefSeq" id="WP_377177840.1">
    <property type="nucleotide sequence ID" value="NZ_JBHUJB010000031.1"/>
</dbReference>
<evidence type="ECO:0000313" key="1">
    <source>
        <dbReference type="EMBL" id="MFD2158718.1"/>
    </source>
</evidence>
<evidence type="ECO:0000313" key="2">
    <source>
        <dbReference type="Proteomes" id="UP001597389"/>
    </source>
</evidence>
<name>A0ABW4Z9U7_9BACT</name>
<comment type="caution">
    <text evidence="1">The sequence shown here is derived from an EMBL/GenBank/DDBJ whole genome shotgun (WGS) entry which is preliminary data.</text>
</comment>
<evidence type="ECO:0008006" key="3">
    <source>
        <dbReference type="Google" id="ProtNLM"/>
    </source>
</evidence>
<organism evidence="1 2">
    <name type="scientific">Rubritalea tangerina</name>
    <dbReference type="NCBI Taxonomy" id="430798"/>
    <lineage>
        <taxon>Bacteria</taxon>
        <taxon>Pseudomonadati</taxon>
        <taxon>Verrucomicrobiota</taxon>
        <taxon>Verrucomicrobiia</taxon>
        <taxon>Verrucomicrobiales</taxon>
        <taxon>Rubritaleaceae</taxon>
        <taxon>Rubritalea</taxon>
    </lineage>
</organism>
<protein>
    <recommendedName>
        <fullName evidence="3">PilZ domain-containing protein</fullName>
    </recommendedName>
</protein>